<dbReference type="RefSeq" id="WP_141858439.1">
    <property type="nucleotide sequence ID" value="NZ_BAAAKA010000030.1"/>
</dbReference>
<dbReference type="PANTHER" id="PTHR43547">
    <property type="entry name" value="TWO-COMPONENT HISTIDINE KINASE"/>
    <property type="match status" value="1"/>
</dbReference>
<keyword evidence="8" id="KW-0547">Nucleotide-binding</keyword>
<reference evidence="16 17" key="1">
    <citation type="submission" date="2019-06" db="EMBL/GenBank/DDBJ databases">
        <title>Sequencing the genomes of 1000 actinobacteria strains.</title>
        <authorList>
            <person name="Klenk H.-P."/>
        </authorList>
    </citation>
    <scope>NUCLEOTIDE SEQUENCE [LARGE SCALE GENOMIC DNA]</scope>
    <source>
        <strain evidence="16 17">DSM 17305</strain>
    </source>
</reference>
<evidence type="ECO:0000313" key="17">
    <source>
        <dbReference type="Proteomes" id="UP000316298"/>
    </source>
</evidence>
<dbReference type="PRINTS" id="PR00344">
    <property type="entry name" value="BCTRLSENSOR"/>
</dbReference>
<evidence type="ECO:0000256" key="10">
    <source>
        <dbReference type="ARBA" id="ARBA00022840"/>
    </source>
</evidence>
<dbReference type="EC" id="2.7.13.3" evidence="3"/>
<dbReference type="InterPro" id="IPR029151">
    <property type="entry name" value="Sensor-like_sf"/>
</dbReference>
<name>A0A542E823_9ACTN</name>
<dbReference type="Gene3D" id="3.30.450.20">
    <property type="entry name" value="PAS domain"/>
    <property type="match status" value="2"/>
</dbReference>
<dbReference type="EMBL" id="VFMM01000002">
    <property type="protein sequence ID" value="TQJ11491.1"/>
    <property type="molecule type" value="Genomic_DNA"/>
</dbReference>
<dbReference type="PANTHER" id="PTHR43547:SF10">
    <property type="entry name" value="SENSOR HISTIDINE KINASE DCUS"/>
    <property type="match status" value="1"/>
</dbReference>
<evidence type="ECO:0000256" key="1">
    <source>
        <dbReference type="ARBA" id="ARBA00000085"/>
    </source>
</evidence>
<dbReference type="GO" id="GO:0005524">
    <property type="term" value="F:ATP binding"/>
    <property type="evidence" value="ECO:0007669"/>
    <property type="project" value="UniProtKB-KW"/>
</dbReference>
<keyword evidence="12" id="KW-0902">Two-component regulatory system</keyword>
<dbReference type="SUPFAM" id="SSF55874">
    <property type="entry name" value="ATPase domain of HSP90 chaperone/DNA topoisomerase II/histidine kinase"/>
    <property type="match status" value="1"/>
</dbReference>
<keyword evidence="7 14" id="KW-0812">Transmembrane</keyword>
<dbReference type="SUPFAM" id="SSF55890">
    <property type="entry name" value="Sporulation response regulatory protein Spo0B"/>
    <property type="match status" value="1"/>
</dbReference>
<evidence type="ECO:0000256" key="4">
    <source>
        <dbReference type="ARBA" id="ARBA00022475"/>
    </source>
</evidence>
<evidence type="ECO:0000256" key="13">
    <source>
        <dbReference type="ARBA" id="ARBA00023136"/>
    </source>
</evidence>
<keyword evidence="9 16" id="KW-0418">Kinase</keyword>
<keyword evidence="6" id="KW-0808">Transferase</keyword>
<dbReference type="SUPFAM" id="SSF103190">
    <property type="entry name" value="Sensory domain-like"/>
    <property type="match status" value="1"/>
</dbReference>
<dbReference type="Pfam" id="PF00989">
    <property type="entry name" value="PAS"/>
    <property type="match status" value="1"/>
</dbReference>
<dbReference type="InterPro" id="IPR036890">
    <property type="entry name" value="HATPase_C_sf"/>
</dbReference>
<sequence length="540" mass="56974">MRSQLRFHRATLASRILIAVLAIVGATMAAGLALYVSVTRETADRNAEERAASIATSVADLPLVAQAMTDPGSRAELRTAADRVVADTGASYVVVIGADGVRYTHPIAALIGQKVEEPVVALDGRVHTGVDIGSLGRSANARVPVRNAAGTPIGEVSVGIRESDVSARVSQVVWPVVFYTALVLAIGVAASLILARAIKRVTFGLEPAEIVAMVQEREAMLHGIREGVIAFDPGGRVNVLNDEARRLLELRGAQLGQRLEELVPPGRLRDLLSGAVEGSDVVVVTDNNLLVLNRMPVIVAGRNAGWVVTIRDRTELEALVRQLDSVEALTTALRAQEHEYSNRLHVLSVLLGIGEVEEATAYAEQVIGQSSLAADVVRSRIAPPVVAALLIAKTTVAAERDVEVRLAAGSELPAADLDYTPLLTVLGNLIDNAIDAVSAAPTSAHPRGRVTVELDGSTTDVHLVVADTGPGIPAERLDDVFVDGYSTKEPRAGGMRRGVGLALVHRLVRRAGGTISVTSPGGARFEVRLPLHSRAKETVS</sequence>
<feature type="transmembrane region" description="Helical" evidence="14">
    <location>
        <begin position="172"/>
        <end position="195"/>
    </location>
</feature>
<dbReference type="Gene3D" id="3.30.565.10">
    <property type="entry name" value="Histidine kinase-like ATPase, C-terminal domain"/>
    <property type="match status" value="1"/>
</dbReference>
<evidence type="ECO:0000313" key="16">
    <source>
        <dbReference type="EMBL" id="TQJ11491.1"/>
    </source>
</evidence>
<evidence type="ECO:0000256" key="7">
    <source>
        <dbReference type="ARBA" id="ARBA00022692"/>
    </source>
</evidence>
<evidence type="ECO:0000256" key="11">
    <source>
        <dbReference type="ARBA" id="ARBA00022989"/>
    </source>
</evidence>
<evidence type="ECO:0000256" key="12">
    <source>
        <dbReference type="ARBA" id="ARBA00023012"/>
    </source>
</evidence>
<dbReference type="InterPro" id="IPR003594">
    <property type="entry name" value="HATPase_dom"/>
</dbReference>
<dbReference type="InterPro" id="IPR039506">
    <property type="entry name" value="SPOB_a"/>
</dbReference>
<comment type="catalytic activity">
    <reaction evidence="1">
        <text>ATP + protein L-histidine = ADP + protein N-phospho-L-histidine.</text>
        <dbReference type="EC" id="2.7.13.3"/>
    </reaction>
</comment>
<dbReference type="InterPro" id="IPR016120">
    <property type="entry name" value="Sig_transdc_His_kin_SpoOB"/>
</dbReference>
<dbReference type="GO" id="GO:0005886">
    <property type="term" value="C:plasma membrane"/>
    <property type="evidence" value="ECO:0007669"/>
    <property type="project" value="UniProtKB-SubCell"/>
</dbReference>
<dbReference type="InterPro" id="IPR004358">
    <property type="entry name" value="Sig_transdc_His_kin-like_C"/>
</dbReference>
<keyword evidence="17" id="KW-1185">Reference proteome</keyword>
<dbReference type="InterPro" id="IPR033463">
    <property type="entry name" value="sCache_3"/>
</dbReference>
<comment type="subcellular location">
    <subcellularLocation>
        <location evidence="2">Cell membrane</location>
        <topology evidence="2">Multi-pass membrane protein</topology>
    </subcellularLocation>
</comment>
<evidence type="ECO:0000256" key="3">
    <source>
        <dbReference type="ARBA" id="ARBA00012438"/>
    </source>
</evidence>
<feature type="domain" description="Histidine kinase" evidence="15">
    <location>
        <begin position="397"/>
        <end position="533"/>
    </location>
</feature>
<evidence type="ECO:0000256" key="8">
    <source>
        <dbReference type="ARBA" id="ARBA00022741"/>
    </source>
</evidence>
<dbReference type="AlphaFoldDB" id="A0A542E823"/>
<evidence type="ECO:0000256" key="5">
    <source>
        <dbReference type="ARBA" id="ARBA00022553"/>
    </source>
</evidence>
<evidence type="ECO:0000256" key="6">
    <source>
        <dbReference type="ARBA" id="ARBA00022679"/>
    </source>
</evidence>
<comment type="caution">
    <text evidence="16">The sequence shown here is derived from an EMBL/GenBank/DDBJ whole genome shotgun (WGS) entry which is preliminary data.</text>
</comment>
<evidence type="ECO:0000256" key="9">
    <source>
        <dbReference type="ARBA" id="ARBA00022777"/>
    </source>
</evidence>
<dbReference type="SMART" id="SM00387">
    <property type="entry name" value="HATPase_c"/>
    <property type="match status" value="1"/>
</dbReference>
<organism evidence="16 17">
    <name type="scientific">Kribbella jejuensis</name>
    <dbReference type="NCBI Taxonomy" id="236068"/>
    <lineage>
        <taxon>Bacteria</taxon>
        <taxon>Bacillati</taxon>
        <taxon>Actinomycetota</taxon>
        <taxon>Actinomycetes</taxon>
        <taxon>Propionibacteriales</taxon>
        <taxon>Kribbellaceae</taxon>
        <taxon>Kribbella</taxon>
    </lineage>
</organism>
<dbReference type="OrthoDB" id="9792686at2"/>
<dbReference type="GO" id="GO:0000155">
    <property type="term" value="F:phosphorelay sensor kinase activity"/>
    <property type="evidence" value="ECO:0007669"/>
    <property type="project" value="InterPro"/>
</dbReference>
<keyword evidence="13 14" id="KW-0472">Membrane</keyword>
<keyword evidence="4" id="KW-1003">Cell membrane</keyword>
<dbReference type="PROSITE" id="PS50109">
    <property type="entry name" value="HIS_KIN"/>
    <property type="match status" value="1"/>
</dbReference>
<accession>A0A542E823</accession>
<keyword evidence="11 14" id="KW-1133">Transmembrane helix</keyword>
<dbReference type="InterPro" id="IPR005467">
    <property type="entry name" value="His_kinase_dom"/>
</dbReference>
<dbReference type="Pfam" id="PF14689">
    <property type="entry name" value="SPOB_a"/>
    <property type="match status" value="1"/>
</dbReference>
<keyword evidence="10" id="KW-0067">ATP-binding</keyword>
<proteinExistence type="predicted"/>
<evidence type="ECO:0000259" key="15">
    <source>
        <dbReference type="PROSITE" id="PS50109"/>
    </source>
</evidence>
<dbReference type="CDD" id="cd00130">
    <property type="entry name" value="PAS"/>
    <property type="match status" value="1"/>
</dbReference>
<dbReference type="InterPro" id="IPR013767">
    <property type="entry name" value="PAS_fold"/>
</dbReference>
<evidence type="ECO:0000256" key="2">
    <source>
        <dbReference type="ARBA" id="ARBA00004651"/>
    </source>
</evidence>
<gene>
    <name evidence="16" type="ORF">FB475_4408</name>
</gene>
<dbReference type="Proteomes" id="UP000316298">
    <property type="component" value="Unassembled WGS sequence"/>
</dbReference>
<dbReference type="SMART" id="SM00091">
    <property type="entry name" value="PAS"/>
    <property type="match status" value="1"/>
</dbReference>
<dbReference type="GO" id="GO:0006355">
    <property type="term" value="P:regulation of DNA-templated transcription"/>
    <property type="evidence" value="ECO:0007669"/>
    <property type="project" value="InterPro"/>
</dbReference>
<dbReference type="Gene3D" id="1.10.287.130">
    <property type="match status" value="1"/>
</dbReference>
<protein>
    <recommendedName>
        <fullName evidence="3">histidine kinase</fullName>
        <ecNumber evidence="3">2.7.13.3</ecNumber>
    </recommendedName>
</protein>
<dbReference type="Pfam" id="PF17203">
    <property type="entry name" value="sCache_3_2"/>
    <property type="match status" value="1"/>
</dbReference>
<dbReference type="SUPFAM" id="SSF55785">
    <property type="entry name" value="PYP-like sensor domain (PAS domain)"/>
    <property type="match status" value="1"/>
</dbReference>
<feature type="transmembrane region" description="Helical" evidence="14">
    <location>
        <begin position="12"/>
        <end position="36"/>
    </location>
</feature>
<dbReference type="Pfam" id="PF02518">
    <property type="entry name" value="HATPase_c"/>
    <property type="match status" value="1"/>
</dbReference>
<evidence type="ECO:0000256" key="14">
    <source>
        <dbReference type="SAM" id="Phobius"/>
    </source>
</evidence>
<dbReference type="InterPro" id="IPR000014">
    <property type="entry name" value="PAS"/>
</dbReference>
<keyword evidence="5" id="KW-0597">Phosphoprotein</keyword>
<dbReference type="InterPro" id="IPR035965">
    <property type="entry name" value="PAS-like_dom_sf"/>
</dbReference>